<evidence type="ECO:0000259" key="3">
    <source>
        <dbReference type="SMART" id="SM00451"/>
    </source>
</evidence>
<feature type="region of interest" description="Disordered" evidence="1">
    <location>
        <begin position="747"/>
        <end position="925"/>
    </location>
</feature>
<feature type="domain" description="U1-type" evidence="3">
    <location>
        <begin position="604"/>
        <end position="638"/>
    </location>
</feature>
<evidence type="ECO:0008006" key="6">
    <source>
        <dbReference type="Google" id="ProtNLM"/>
    </source>
</evidence>
<gene>
    <name evidence="4" type="ORF">SCF082_LOCUS6279</name>
</gene>
<feature type="domain" description="C2H2-type" evidence="2">
    <location>
        <begin position="497"/>
        <end position="522"/>
    </location>
</feature>
<sequence length="925" mass="103524">MEFPFAMITYANKEDLVAAEAGRDEVRVQAKKENGMTSMRSNSVDLSKIMIPSPPRGALDHEDVMGKPVWLKIRLSRDDGSHDWIMCMGELAGYTPGGVRGDRKLEIYVKRETPEQYAGHQEEAPYFGAQGTVLATSKGRYGLAGQRKQSWEDEAKQKVEREALMESEVTGEGIIEACVTATSSGQTQQEVYVHKNCVKQNDQVEIAIKILKEMNGIARPDTKASVKQLDTALERPNALDKKNQSSPEKLFPVHYGGKAEDGNLSRPAENSLNVPLIANDGIVWQLFGLGGKLDDTLAPEQAEMMSRLRVKLVKDLLTHAGLPKIYAGDVELLQKRFLKTFKLHVSCLIDIRTQAYGVEKKGLVKSLEKISSEGTEHVAQRAFVSLLALQDPKPVGATLEKLGQAEKAKAGNEQVKLKPEWQEQRILWSPDGFFCWLCQAGPSPEANMQQHVESAQHQRKLVLAGLKEDHKILPPVPKDYEERGITISPSSDGTLQYTCKLCKAGPFSTLESVKSHLGGSKHSSKEGREPDLQLTPELIKEGFLLEEGEDGASVARCARCDAGPFKDRQSLRQHRLSMQHREVEVDAEMEEQLGYLPGYVQLIGNTFCCYICDVSSCTLDGMLQHLSGKSHRKTCVLLEQPEPIILCKELVPAEVLRSYPLQGRLRHAQTLEPFFGLTWNGTRDTSSILRLRIWRQDAQRCPPHSADELVQCMKKVNETVESACEKFEADRTAGYVDLHGAPVFATEGDKQATYRGAGAGPRPFEEGVHKGGKDKEAAPSQIPVKKEKDTESGKEPLVEPKEETPGKKDRSRRRRRSRTRSHRSRSRRRSKKEDKKEKRGTPSPEAKKEASPVWNPKAEEEEVEETFEEPESSPEVVEDDRESDRKYVLSRTAKPSARKNTFPFATWLPRPESARRTQTQALKRI</sequence>
<feature type="domain" description="U1-type" evidence="3">
    <location>
        <begin position="494"/>
        <end position="529"/>
    </location>
</feature>
<reference evidence="4 5" key="1">
    <citation type="submission" date="2024-02" db="EMBL/GenBank/DDBJ databases">
        <authorList>
            <person name="Chen Y."/>
            <person name="Shah S."/>
            <person name="Dougan E. K."/>
            <person name="Thang M."/>
            <person name="Chan C."/>
        </authorList>
    </citation>
    <scope>NUCLEOTIDE SEQUENCE [LARGE SCALE GENOMIC DNA]</scope>
</reference>
<feature type="compositionally biased region" description="Basic and acidic residues" evidence="1">
    <location>
        <begin position="784"/>
        <end position="808"/>
    </location>
</feature>
<feature type="compositionally biased region" description="Basic and acidic residues" evidence="1">
    <location>
        <begin position="763"/>
        <end position="777"/>
    </location>
</feature>
<proteinExistence type="predicted"/>
<feature type="compositionally biased region" description="Polar residues" evidence="1">
    <location>
        <begin position="916"/>
        <end position="925"/>
    </location>
</feature>
<feature type="domain" description="U1-type" evidence="3">
    <location>
        <begin position="430"/>
        <end position="464"/>
    </location>
</feature>
<accession>A0ABP0IEY6</accession>
<dbReference type="InterPro" id="IPR013087">
    <property type="entry name" value="Znf_C2H2_type"/>
</dbReference>
<protein>
    <recommendedName>
        <fullName evidence="6">C2H2-type domain-containing protein</fullName>
    </recommendedName>
</protein>
<dbReference type="InterPro" id="IPR052644">
    <property type="entry name" value="ZMAT3"/>
</dbReference>
<dbReference type="SMART" id="SM00451">
    <property type="entry name" value="ZnF_U1"/>
    <property type="match status" value="3"/>
</dbReference>
<evidence type="ECO:0000259" key="2">
    <source>
        <dbReference type="SMART" id="SM00355"/>
    </source>
</evidence>
<evidence type="ECO:0000313" key="5">
    <source>
        <dbReference type="Proteomes" id="UP001642464"/>
    </source>
</evidence>
<dbReference type="Proteomes" id="UP001642464">
    <property type="component" value="Unassembled WGS sequence"/>
</dbReference>
<keyword evidence="5" id="KW-1185">Reference proteome</keyword>
<organism evidence="4 5">
    <name type="scientific">Durusdinium trenchii</name>
    <dbReference type="NCBI Taxonomy" id="1381693"/>
    <lineage>
        <taxon>Eukaryota</taxon>
        <taxon>Sar</taxon>
        <taxon>Alveolata</taxon>
        <taxon>Dinophyceae</taxon>
        <taxon>Suessiales</taxon>
        <taxon>Symbiodiniaceae</taxon>
        <taxon>Durusdinium</taxon>
    </lineage>
</organism>
<feature type="domain" description="C2H2-type" evidence="2">
    <location>
        <begin position="433"/>
        <end position="457"/>
    </location>
</feature>
<evidence type="ECO:0000256" key="1">
    <source>
        <dbReference type="SAM" id="MobiDB-lite"/>
    </source>
</evidence>
<dbReference type="EMBL" id="CAXAMM010003447">
    <property type="protein sequence ID" value="CAK8999948.1"/>
    <property type="molecule type" value="Genomic_DNA"/>
</dbReference>
<feature type="domain" description="C2H2-type" evidence="2">
    <location>
        <begin position="555"/>
        <end position="580"/>
    </location>
</feature>
<feature type="domain" description="C2H2-type" evidence="2">
    <location>
        <begin position="607"/>
        <end position="631"/>
    </location>
</feature>
<evidence type="ECO:0000313" key="4">
    <source>
        <dbReference type="EMBL" id="CAK8999948.1"/>
    </source>
</evidence>
<feature type="compositionally biased region" description="Basic residues" evidence="1">
    <location>
        <begin position="809"/>
        <end position="830"/>
    </location>
</feature>
<dbReference type="PANTHER" id="PTHR46786">
    <property type="entry name" value="ZINC FINGER MATRIN-TYPE PROTEIN 3"/>
    <property type="match status" value="1"/>
</dbReference>
<dbReference type="InterPro" id="IPR003604">
    <property type="entry name" value="Matrin/U1-like-C_Znf_C2H2"/>
</dbReference>
<feature type="compositionally biased region" description="Acidic residues" evidence="1">
    <location>
        <begin position="859"/>
        <end position="881"/>
    </location>
</feature>
<feature type="compositionally biased region" description="Basic and acidic residues" evidence="1">
    <location>
        <begin position="831"/>
        <end position="850"/>
    </location>
</feature>
<comment type="caution">
    <text evidence="4">The sequence shown here is derived from an EMBL/GenBank/DDBJ whole genome shotgun (WGS) entry which is preliminary data.</text>
</comment>
<dbReference type="PANTHER" id="PTHR46786:SF1">
    <property type="entry name" value="ZINC FINGER MATRIN-TYPE PROTEIN 3"/>
    <property type="match status" value="1"/>
</dbReference>
<dbReference type="SMART" id="SM00355">
    <property type="entry name" value="ZnF_C2H2"/>
    <property type="match status" value="4"/>
</dbReference>
<name>A0ABP0IEY6_9DINO</name>